<dbReference type="SUPFAM" id="SSF101233">
    <property type="entry name" value="PWI domain"/>
    <property type="match status" value="1"/>
</dbReference>
<keyword evidence="1" id="KW-0507">mRNA processing</keyword>
<reference evidence="4 5" key="1">
    <citation type="journal article" date="2021" name="G3 (Bethesda)">
        <title>Improved contiguity of the threespine stickleback genome using long-read sequencing.</title>
        <authorList>
            <person name="Nath S."/>
            <person name="Shaw D.E."/>
            <person name="White M.A."/>
        </authorList>
    </citation>
    <scope>NUCLEOTIDE SEQUENCE [LARGE SCALE GENOMIC DNA]</scope>
    <source>
        <strain evidence="4 5">Lake Benthic</strain>
    </source>
</reference>
<dbReference type="PROSITE" id="PS51025">
    <property type="entry name" value="PWI"/>
    <property type="match status" value="1"/>
</dbReference>
<dbReference type="GeneTree" id="ENSGT00730000111019"/>
<dbReference type="SMART" id="SM00311">
    <property type="entry name" value="PWI"/>
    <property type="match status" value="1"/>
</dbReference>
<dbReference type="InterPro" id="IPR036483">
    <property type="entry name" value="PWI_dom_sf"/>
</dbReference>
<dbReference type="Ensembl" id="ENSGACT00000064457.1">
    <property type="protein sequence ID" value="ENSGACP00000043435.1"/>
    <property type="gene ID" value="ENSGACG00000012400.2"/>
</dbReference>
<feature type="compositionally biased region" description="Basic and acidic residues" evidence="2">
    <location>
        <begin position="59"/>
        <end position="176"/>
    </location>
</feature>
<feature type="region of interest" description="Disordered" evidence="2">
    <location>
        <begin position="213"/>
        <end position="417"/>
    </location>
</feature>
<reference evidence="4" key="3">
    <citation type="submission" date="2025-09" db="UniProtKB">
        <authorList>
            <consortium name="Ensembl"/>
        </authorList>
    </citation>
    <scope>IDENTIFICATION</scope>
</reference>
<proteinExistence type="predicted"/>
<reference evidence="4" key="2">
    <citation type="submission" date="2025-08" db="UniProtKB">
        <authorList>
            <consortium name="Ensembl"/>
        </authorList>
    </citation>
    <scope>IDENTIFICATION</scope>
</reference>
<dbReference type="GO" id="GO:0005681">
    <property type="term" value="C:spliceosomal complex"/>
    <property type="evidence" value="ECO:0007669"/>
    <property type="project" value="TreeGrafter"/>
</dbReference>
<dbReference type="InterPro" id="IPR052768">
    <property type="entry name" value="RBM25"/>
</dbReference>
<feature type="compositionally biased region" description="Basic and acidic residues" evidence="2">
    <location>
        <begin position="213"/>
        <end position="243"/>
    </location>
</feature>
<accession>A0AAQ4PX81</accession>
<feature type="compositionally biased region" description="Polar residues" evidence="2">
    <location>
        <begin position="377"/>
        <end position="395"/>
    </location>
</feature>
<keyword evidence="5" id="KW-1185">Reference proteome</keyword>
<dbReference type="FunFam" id="1.20.1390.10:FF:000004">
    <property type="entry name" value="RNA-binding motif protein 25"/>
    <property type="match status" value="1"/>
</dbReference>
<evidence type="ECO:0000313" key="4">
    <source>
        <dbReference type="Ensembl" id="ENSGACP00000043435.1"/>
    </source>
</evidence>
<dbReference type="PANTHER" id="PTHR18806">
    <property type="entry name" value="RBM25 PROTEIN"/>
    <property type="match status" value="1"/>
</dbReference>
<dbReference type="InterPro" id="IPR002483">
    <property type="entry name" value="PWI_dom"/>
</dbReference>
<organism evidence="4 5">
    <name type="scientific">Gasterosteus aculeatus aculeatus</name>
    <name type="common">three-spined stickleback</name>
    <dbReference type="NCBI Taxonomy" id="481459"/>
    <lineage>
        <taxon>Eukaryota</taxon>
        <taxon>Metazoa</taxon>
        <taxon>Chordata</taxon>
        <taxon>Craniata</taxon>
        <taxon>Vertebrata</taxon>
        <taxon>Euteleostomi</taxon>
        <taxon>Actinopterygii</taxon>
        <taxon>Neopterygii</taxon>
        <taxon>Teleostei</taxon>
        <taxon>Neoteleostei</taxon>
        <taxon>Acanthomorphata</taxon>
        <taxon>Eupercaria</taxon>
        <taxon>Perciformes</taxon>
        <taxon>Cottioidei</taxon>
        <taxon>Gasterosteales</taxon>
        <taxon>Gasterosteidae</taxon>
        <taxon>Gasterosteus</taxon>
    </lineage>
</organism>
<feature type="domain" description="PWI" evidence="3">
    <location>
        <begin position="514"/>
        <end position="607"/>
    </location>
</feature>
<dbReference type="GO" id="GO:0003729">
    <property type="term" value="F:mRNA binding"/>
    <property type="evidence" value="ECO:0007669"/>
    <property type="project" value="TreeGrafter"/>
</dbReference>
<name>A0AAQ4PX81_GASAC</name>
<feature type="compositionally biased region" description="Basic and acidic residues" evidence="2">
    <location>
        <begin position="264"/>
        <end position="316"/>
    </location>
</feature>
<protein>
    <recommendedName>
        <fullName evidence="3">PWI domain-containing protein</fullName>
    </recommendedName>
</protein>
<dbReference type="GO" id="GO:0006397">
    <property type="term" value="P:mRNA processing"/>
    <property type="evidence" value="ECO:0007669"/>
    <property type="project" value="UniProtKB-KW"/>
</dbReference>
<dbReference type="PANTHER" id="PTHR18806:SF4">
    <property type="entry name" value="RNA-BINDING PROTEIN 25"/>
    <property type="match status" value="1"/>
</dbReference>
<dbReference type="AlphaFoldDB" id="A0AAQ4PX81"/>
<evidence type="ECO:0000256" key="1">
    <source>
        <dbReference type="ARBA" id="ARBA00022664"/>
    </source>
</evidence>
<evidence type="ECO:0000313" key="5">
    <source>
        <dbReference type="Proteomes" id="UP000007635"/>
    </source>
</evidence>
<evidence type="ECO:0000259" key="3">
    <source>
        <dbReference type="PROSITE" id="PS51025"/>
    </source>
</evidence>
<dbReference type="GO" id="GO:0000381">
    <property type="term" value="P:regulation of alternative mRNA splicing, via spliceosome"/>
    <property type="evidence" value="ECO:0007669"/>
    <property type="project" value="TreeGrafter"/>
</dbReference>
<sequence>LKLNTTLRRDQVVKGAIEVLIREYASELNAPSQDPDSQPRNKKRKEKKEEDINAMEMEDDKRDLISREISKFRDTHKKLEEEKGKKEKERLEVERERRERDKERERERERRDREKEKERERERDKERERDRDRERERERERTKERERERERERSRDVSEGRSRSRSRTREEKKRDREEDEEDVYERRRLERRLRDKEAAYQERLKNWEIRERKKARDYSKETEREDERRRETMKEAKRLKEFLEDYDDDRDDPKYYRGSALQKRLRDREKETELDERDRKREKEELEEIRQRLLAEGHPDPDAELQRMEEEAERRRQPPLKLEPEEDVRSGRPAEPMPRVPQQHSEDDEEEVGEEEDYRDGEDSQEAKPQLKPIITTAPSVSSASGNATPNTPGNDSPCGIIIPGENTPEVQPLEEHRPKILSLKLGATNSPSQLSVGKRKKLATGKSVFNQFDHEEADEQPRKRKLVPLDYGDDDKSLGLDGAEIPGAKGSVNTEEKRKHIKSLIEKIPTARPELFTYPLDWTMVDSTLMDRRIKPWINKKIIEYIGEEEATLVDFVCSKVMAHSTPQGILDDVAMVLDEEAEVFIVKMWRLLIYETEAKKIGLVK</sequence>
<dbReference type="Proteomes" id="UP000007635">
    <property type="component" value="Chromosome XV"/>
</dbReference>
<feature type="compositionally biased region" description="Polar residues" evidence="2">
    <location>
        <begin position="29"/>
        <end position="38"/>
    </location>
</feature>
<feature type="region of interest" description="Disordered" evidence="2">
    <location>
        <begin position="24"/>
        <end position="184"/>
    </location>
</feature>
<dbReference type="Gene3D" id="1.20.1390.10">
    <property type="entry name" value="PWI domain"/>
    <property type="match status" value="1"/>
</dbReference>
<evidence type="ECO:0000256" key="2">
    <source>
        <dbReference type="SAM" id="MobiDB-lite"/>
    </source>
</evidence>
<dbReference type="Pfam" id="PF01480">
    <property type="entry name" value="PWI"/>
    <property type="match status" value="1"/>
</dbReference>
<feature type="compositionally biased region" description="Acidic residues" evidence="2">
    <location>
        <begin position="346"/>
        <end position="360"/>
    </location>
</feature>